<evidence type="ECO:0000259" key="6">
    <source>
        <dbReference type="PROSITE" id="PS50928"/>
    </source>
</evidence>
<feature type="transmembrane region" description="Helical" evidence="5">
    <location>
        <begin position="91"/>
        <end position="118"/>
    </location>
</feature>
<evidence type="ECO:0000256" key="3">
    <source>
        <dbReference type="ARBA" id="ARBA00022989"/>
    </source>
</evidence>
<dbReference type="AlphaFoldDB" id="A0A437JSA4"/>
<dbReference type="CDD" id="cd06261">
    <property type="entry name" value="TM_PBP2"/>
    <property type="match status" value="1"/>
</dbReference>
<reference evidence="7 8" key="1">
    <citation type="submission" date="2019-01" db="EMBL/GenBank/DDBJ databases">
        <authorList>
            <person name="Chen W.-M."/>
        </authorList>
    </citation>
    <scope>NUCLEOTIDE SEQUENCE [LARGE SCALE GENOMIC DNA]</scope>
    <source>
        <strain evidence="7 8">ICH-3</strain>
    </source>
</reference>
<feature type="transmembrane region" description="Helical" evidence="5">
    <location>
        <begin position="203"/>
        <end position="222"/>
    </location>
</feature>
<dbReference type="OrthoDB" id="9781724at2"/>
<dbReference type="PANTHER" id="PTHR43632">
    <property type="entry name" value="PERMEASE COMPONENT OF TUNGSTATE ABC TRANSPORTER"/>
    <property type="match status" value="1"/>
</dbReference>
<feature type="domain" description="ABC transmembrane type-1" evidence="6">
    <location>
        <begin position="26"/>
        <end position="222"/>
    </location>
</feature>
<name>A0A437JSA4_9BURK</name>
<keyword evidence="8" id="KW-1185">Reference proteome</keyword>
<dbReference type="GO" id="GO:0055085">
    <property type="term" value="P:transmembrane transport"/>
    <property type="evidence" value="ECO:0007669"/>
    <property type="project" value="InterPro"/>
</dbReference>
<dbReference type="PROSITE" id="PS50928">
    <property type="entry name" value="ABC_TM1"/>
    <property type="match status" value="1"/>
</dbReference>
<comment type="caution">
    <text evidence="7">The sequence shown here is derived from an EMBL/GenBank/DDBJ whole genome shotgun (WGS) entry which is preliminary data.</text>
</comment>
<dbReference type="InterPro" id="IPR049783">
    <property type="entry name" value="ABC_perm_TupB-like"/>
</dbReference>
<evidence type="ECO:0000256" key="4">
    <source>
        <dbReference type="ARBA" id="ARBA00023136"/>
    </source>
</evidence>
<dbReference type="InterPro" id="IPR035906">
    <property type="entry name" value="MetI-like_sf"/>
</dbReference>
<evidence type="ECO:0000313" key="8">
    <source>
        <dbReference type="Proteomes" id="UP000288178"/>
    </source>
</evidence>
<dbReference type="RefSeq" id="WP_128199969.1">
    <property type="nucleotide sequence ID" value="NZ_SACT01000007.1"/>
</dbReference>
<dbReference type="InterPro" id="IPR000515">
    <property type="entry name" value="MetI-like"/>
</dbReference>
<evidence type="ECO:0000313" key="7">
    <source>
        <dbReference type="EMBL" id="RVT49797.1"/>
    </source>
</evidence>
<protein>
    <submittedName>
        <fullName evidence="7">ABC transporter permease</fullName>
    </submittedName>
</protein>
<keyword evidence="4 5" id="KW-0472">Membrane</keyword>
<feature type="transmembrane region" description="Helical" evidence="5">
    <location>
        <begin position="32"/>
        <end position="54"/>
    </location>
</feature>
<dbReference type="EMBL" id="SACT01000007">
    <property type="protein sequence ID" value="RVT49797.1"/>
    <property type="molecule type" value="Genomic_DNA"/>
</dbReference>
<keyword evidence="2 5" id="KW-0812">Transmembrane</keyword>
<dbReference type="Proteomes" id="UP000288178">
    <property type="component" value="Unassembled WGS sequence"/>
</dbReference>
<evidence type="ECO:0000256" key="2">
    <source>
        <dbReference type="ARBA" id="ARBA00022692"/>
    </source>
</evidence>
<dbReference type="GO" id="GO:0005886">
    <property type="term" value="C:plasma membrane"/>
    <property type="evidence" value="ECO:0007669"/>
    <property type="project" value="UniProtKB-SubCell"/>
</dbReference>
<proteinExistence type="predicted"/>
<organism evidence="7 8">
    <name type="scientific">Rubrivivax albus</name>
    <dbReference type="NCBI Taxonomy" id="2499835"/>
    <lineage>
        <taxon>Bacteria</taxon>
        <taxon>Pseudomonadati</taxon>
        <taxon>Pseudomonadota</taxon>
        <taxon>Betaproteobacteria</taxon>
        <taxon>Burkholderiales</taxon>
        <taxon>Sphaerotilaceae</taxon>
        <taxon>Rubrivivax</taxon>
    </lineage>
</organism>
<evidence type="ECO:0000256" key="1">
    <source>
        <dbReference type="ARBA" id="ARBA00004651"/>
    </source>
</evidence>
<evidence type="ECO:0000256" key="5">
    <source>
        <dbReference type="SAM" id="Phobius"/>
    </source>
</evidence>
<feature type="transmembrane region" description="Helical" evidence="5">
    <location>
        <begin position="61"/>
        <end position="85"/>
    </location>
</feature>
<dbReference type="Gene3D" id="1.10.3720.10">
    <property type="entry name" value="MetI-like"/>
    <property type="match status" value="1"/>
</dbReference>
<sequence length="243" mass="24837">MDAITQSLGLALDLIASGDPELWAIVGLSLRVSATACLLGACIGLALGGWLAVARFPGHSVAVWLLNTLLALPAVVVGLLVYLMLSRSGPLGHWGILFTPTAMVIAQCILILPLIAALSRRLVIDGLAEGGEQLRSMGAGPMTTALLLLVHARFGVLTVLLTAFGRAVAEVGAVMIVGGNIDGVTRVMTTAIALETSKGDLPLALSLGVVLLGVVGVVNLLISALQWWGQRGQLGGTVAEAAA</sequence>
<dbReference type="PANTHER" id="PTHR43632:SF1">
    <property type="entry name" value="PERMEASE COMPONENT OF TUNGSTATE ABC TRANSPORTER"/>
    <property type="match status" value="1"/>
</dbReference>
<dbReference type="SUPFAM" id="SSF161098">
    <property type="entry name" value="MetI-like"/>
    <property type="match status" value="1"/>
</dbReference>
<accession>A0A437JSA4</accession>
<comment type="subcellular location">
    <subcellularLocation>
        <location evidence="1">Cell membrane</location>
        <topology evidence="1">Multi-pass membrane protein</topology>
    </subcellularLocation>
</comment>
<dbReference type="NCBIfam" id="NF038017">
    <property type="entry name" value="ABC_perm1"/>
    <property type="match status" value="1"/>
</dbReference>
<keyword evidence="3 5" id="KW-1133">Transmembrane helix</keyword>
<gene>
    <name evidence="7" type="ORF">ENE75_19370</name>
</gene>
<feature type="transmembrane region" description="Helical" evidence="5">
    <location>
        <begin position="139"/>
        <end position="164"/>
    </location>
</feature>